<dbReference type="Proteomes" id="UP001066276">
    <property type="component" value="Chromosome 10"/>
</dbReference>
<dbReference type="AlphaFoldDB" id="A0AAV7M613"/>
<name>A0AAV7M613_PLEWA</name>
<comment type="caution">
    <text evidence="2">The sequence shown here is derived from an EMBL/GenBank/DDBJ whole genome shotgun (WGS) entry which is preliminary data.</text>
</comment>
<sequence length="164" mass="18264">MGRSRHHILSAPGALRALNGCTRKHQWMRPIRDNFRSSLGSIVQEEMLSGIRVRRKRRTALKQRRTTMTGGILSGQRTTPADGATRSGPRKTTPAGSLGPQDRWTRKAEKSTLRPRSVESVALAGTVPQWTGLHCKREEGGGSHEVRRKEKKGGKQVTVKRQQP</sequence>
<feature type="compositionally biased region" description="Basic and acidic residues" evidence="1">
    <location>
        <begin position="103"/>
        <end position="112"/>
    </location>
</feature>
<reference evidence="2" key="1">
    <citation type="journal article" date="2022" name="bioRxiv">
        <title>Sequencing and chromosome-scale assembly of the giantPleurodeles waltlgenome.</title>
        <authorList>
            <person name="Brown T."/>
            <person name="Elewa A."/>
            <person name="Iarovenko S."/>
            <person name="Subramanian E."/>
            <person name="Araus A.J."/>
            <person name="Petzold A."/>
            <person name="Susuki M."/>
            <person name="Suzuki K.-i.T."/>
            <person name="Hayashi T."/>
            <person name="Toyoda A."/>
            <person name="Oliveira C."/>
            <person name="Osipova E."/>
            <person name="Leigh N.D."/>
            <person name="Simon A."/>
            <person name="Yun M.H."/>
        </authorList>
    </citation>
    <scope>NUCLEOTIDE SEQUENCE</scope>
    <source>
        <strain evidence="2">20211129_DDA</strain>
        <tissue evidence="2">Liver</tissue>
    </source>
</reference>
<proteinExistence type="predicted"/>
<evidence type="ECO:0000313" key="2">
    <source>
        <dbReference type="EMBL" id="KAJ1099216.1"/>
    </source>
</evidence>
<organism evidence="2 3">
    <name type="scientific">Pleurodeles waltl</name>
    <name type="common">Iberian ribbed newt</name>
    <dbReference type="NCBI Taxonomy" id="8319"/>
    <lineage>
        <taxon>Eukaryota</taxon>
        <taxon>Metazoa</taxon>
        <taxon>Chordata</taxon>
        <taxon>Craniata</taxon>
        <taxon>Vertebrata</taxon>
        <taxon>Euteleostomi</taxon>
        <taxon>Amphibia</taxon>
        <taxon>Batrachia</taxon>
        <taxon>Caudata</taxon>
        <taxon>Salamandroidea</taxon>
        <taxon>Salamandridae</taxon>
        <taxon>Pleurodelinae</taxon>
        <taxon>Pleurodeles</taxon>
    </lineage>
</organism>
<feature type="compositionally biased region" description="Basic and acidic residues" evidence="1">
    <location>
        <begin position="135"/>
        <end position="148"/>
    </location>
</feature>
<protein>
    <submittedName>
        <fullName evidence="2">Uncharacterized protein</fullName>
    </submittedName>
</protein>
<evidence type="ECO:0000256" key="1">
    <source>
        <dbReference type="SAM" id="MobiDB-lite"/>
    </source>
</evidence>
<accession>A0AAV7M613</accession>
<dbReference type="EMBL" id="JANPWB010000014">
    <property type="protein sequence ID" value="KAJ1099216.1"/>
    <property type="molecule type" value="Genomic_DNA"/>
</dbReference>
<keyword evidence="3" id="KW-1185">Reference proteome</keyword>
<evidence type="ECO:0000313" key="3">
    <source>
        <dbReference type="Proteomes" id="UP001066276"/>
    </source>
</evidence>
<gene>
    <name evidence="2" type="ORF">NDU88_004320</name>
</gene>
<feature type="region of interest" description="Disordered" evidence="1">
    <location>
        <begin position="62"/>
        <end position="164"/>
    </location>
</feature>